<evidence type="ECO:0000256" key="7">
    <source>
        <dbReference type="ARBA" id="ARBA00023125"/>
    </source>
</evidence>
<dbReference type="GO" id="GO:0008270">
    <property type="term" value="F:zinc ion binding"/>
    <property type="evidence" value="ECO:0007669"/>
    <property type="project" value="UniProtKB-KW"/>
</dbReference>
<accession>A0A6A2ZPC4</accession>
<dbReference type="GO" id="GO:0006289">
    <property type="term" value="P:nucleotide-excision repair"/>
    <property type="evidence" value="ECO:0007669"/>
    <property type="project" value="TreeGrafter"/>
</dbReference>
<dbReference type="GO" id="GO:0006260">
    <property type="term" value="P:DNA replication"/>
    <property type="evidence" value="ECO:0007669"/>
    <property type="project" value="UniProtKB-KW"/>
</dbReference>
<comment type="similarity">
    <text evidence="2 10">Belongs to the replication factor A protein 1 family.</text>
</comment>
<dbReference type="GO" id="GO:0003684">
    <property type="term" value="F:damaged DNA binding"/>
    <property type="evidence" value="ECO:0007669"/>
    <property type="project" value="TreeGrafter"/>
</dbReference>
<dbReference type="InterPro" id="IPR013955">
    <property type="entry name" value="Rep_factor-A_C"/>
</dbReference>
<feature type="compositionally biased region" description="Polar residues" evidence="11">
    <location>
        <begin position="183"/>
        <end position="198"/>
    </location>
</feature>
<feature type="domain" description="CCHC-type" evidence="12">
    <location>
        <begin position="757"/>
        <end position="770"/>
    </location>
</feature>
<evidence type="ECO:0000256" key="10">
    <source>
        <dbReference type="RuleBase" id="RU364130"/>
    </source>
</evidence>
<dbReference type="Gene3D" id="2.40.50.140">
    <property type="entry name" value="Nucleic acid-binding proteins"/>
    <property type="match status" value="3"/>
</dbReference>
<dbReference type="InterPro" id="IPR036875">
    <property type="entry name" value="Znf_CCHC_sf"/>
</dbReference>
<proteinExistence type="inferred from homology"/>
<name>A0A6A2ZPC4_HIBSY</name>
<evidence type="ECO:0000256" key="2">
    <source>
        <dbReference type="ARBA" id="ARBA00005690"/>
    </source>
</evidence>
<evidence type="ECO:0000256" key="1">
    <source>
        <dbReference type="ARBA" id="ARBA00004123"/>
    </source>
</evidence>
<dbReference type="GO" id="GO:0043047">
    <property type="term" value="F:single-stranded telomeric DNA binding"/>
    <property type="evidence" value="ECO:0007669"/>
    <property type="project" value="TreeGrafter"/>
</dbReference>
<evidence type="ECO:0000256" key="9">
    <source>
        <dbReference type="PROSITE-ProRule" id="PRU00047"/>
    </source>
</evidence>
<evidence type="ECO:0000256" key="4">
    <source>
        <dbReference type="ARBA" id="ARBA00022723"/>
    </source>
</evidence>
<protein>
    <recommendedName>
        <fullName evidence="10">Replication protein A subunit</fullName>
    </recommendedName>
</protein>
<dbReference type="GO" id="GO:0007004">
    <property type="term" value="P:telomere maintenance via telomerase"/>
    <property type="evidence" value="ECO:0007669"/>
    <property type="project" value="TreeGrafter"/>
</dbReference>
<comment type="subunit">
    <text evidence="10">Heterotrimer of RPA1, RPA2 and RPA3 (canonical replication protein A complex).</text>
</comment>
<dbReference type="InterPro" id="IPR004591">
    <property type="entry name" value="Rfa1"/>
</dbReference>
<dbReference type="Proteomes" id="UP000436088">
    <property type="component" value="Unassembled WGS sequence"/>
</dbReference>
<feature type="region of interest" description="Disordered" evidence="11">
    <location>
        <begin position="146"/>
        <end position="209"/>
    </location>
</feature>
<dbReference type="Pfam" id="PF16900">
    <property type="entry name" value="REPA_OB_2"/>
    <property type="match status" value="1"/>
</dbReference>
<evidence type="ECO:0000256" key="3">
    <source>
        <dbReference type="ARBA" id="ARBA00022705"/>
    </source>
</evidence>
<dbReference type="SUPFAM" id="SSF57756">
    <property type="entry name" value="Retrovirus zinc finger-like domains"/>
    <property type="match status" value="1"/>
</dbReference>
<dbReference type="InterPro" id="IPR012340">
    <property type="entry name" value="NA-bd_OB-fold"/>
</dbReference>
<evidence type="ECO:0000256" key="6">
    <source>
        <dbReference type="ARBA" id="ARBA00022833"/>
    </source>
</evidence>
<dbReference type="InterPro" id="IPR001878">
    <property type="entry name" value="Znf_CCHC"/>
</dbReference>
<evidence type="ECO:0000256" key="5">
    <source>
        <dbReference type="ARBA" id="ARBA00022771"/>
    </source>
</evidence>
<dbReference type="FunFam" id="2.40.50.140:FF:000090">
    <property type="entry name" value="Replication protein A subunit"/>
    <property type="match status" value="1"/>
</dbReference>
<keyword evidence="5 9" id="KW-0863">Zinc-finger</keyword>
<dbReference type="InterPro" id="IPR031657">
    <property type="entry name" value="REPA_OB_2"/>
</dbReference>
<evidence type="ECO:0000259" key="12">
    <source>
        <dbReference type="PROSITE" id="PS50158"/>
    </source>
</evidence>
<evidence type="ECO:0000256" key="8">
    <source>
        <dbReference type="ARBA" id="ARBA00023242"/>
    </source>
</evidence>
<dbReference type="FunFam" id="2.40.50.140:FF:000041">
    <property type="entry name" value="Replication protein A subunit"/>
    <property type="match status" value="1"/>
</dbReference>
<dbReference type="SUPFAM" id="SSF50249">
    <property type="entry name" value="Nucleic acid-binding proteins"/>
    <property type="match status" value="3"/>
</dbReference>
<dbReference type="Pfam" id="PF01336">
    <property type="entry name" value="tRNA_anti-codon"/>
    <property type="match status" value="1"/>
</dbReference>
<dbReference type="Pfam" id="PF00098">
    <property type="entry name" value="zf-CCHC"/>
    <property type="match status" value="1"/>
</dbReference>
<keyword evidence="3 10" id="KW-0235">DNA replication</keyword>
<dbReference type="SMART" id="SM00343">
    <property type="entry name" value="ZnF_C2HC"/>
    <property type="match status" value="2"/>
</dbReference>
<dbReference type="PANTHER" id="PTHR23273">
    <property type="entry name" value="REPLICATION FACTOR A 1, RFA1"/>
    <property type="match status" value="1"/>
</dbReference>
<evidence type="ECO:0000313" key="14">
    <source>
        <dbReference type="Proteomes" id="UP000436088"/>
    </source>
</evidence>
<keyword evidence="6 10" id="KW-0862">Zinc</keyword>
<keyword evidence="4 10" id="KW-0479">Metal-binding</keyword>
<comment type="subcellular location">
    <subcellularLocation>
        <location evidence="1 10">Nucleus</location>
    </subcellularLocation>
</comment>
<keyword evidence="7 10" id="KW-0238">DNA-binding</keyword>
<dbReference type="Gene3D" id="4.10.60.10">
    <property type="entry name" value="Zinc finger, CCHC-type"/>
    <property type="match status" value="1"/>
</dbReference>
<evidence type="ECO:0000256" key="11">
    <source>
        <dbReference type="SAM" id="MobiDB-lite"/>
    </source>
</evidence>
<sequence length="780" mass="86306">MELNLTAGAVSRIISREVSTERDLKPLLQVIELKEVQTTSKNPQQQQVPKKSERIVIIIELEVIVDKYDIIGKPVAAPGSSRLTQAPTDQPGAVMAHTNSLGGSSLGGSMANKLNSAGATLQQPTMNQWQGGTHLNESEQIRSPAANAPSFYPKADPSPGFPGSFGVRSAGLNNPRPAALRPVSTSNFQSIPTYQQPSPMYGNRGPVAKNEAPPRIIPISALNPYQGRWTIKARVTAKGELRRYNNARGEGKVFSFDLLDSDGGEIRVTCFNAVVDQFYNQIEAGKIYLISRGSLKPAQKAFNHLNNEHEIFLDSTSTVQLCYEDDNRIPQQQFNFRTISEIEGMENNTMVDIVGVVSFISPAASILRKNGIETQKRTLHLRDKSGRSVELTLWGSFCNAEGQKLQTLCDSGEFPVLAVKAGRVSEFNGKAVGSISTTQLFIDPDFPEAHRETSSVSRADNRKTLSQIKDEKLGTSEKPDWVTVVARIAYIKLDNFCYTACPIMNGDRQCNKKVTNNGDGKWWCDKCDRAVDECDYRYIIQFQIQDHTGITWVTAFQESGKELMGVSAKDLYHLRYENQDDEKFMEITRQVMFNKYIFKLKVKEEIFSDEQRVKSTVVKVEKVKFPSNSKCLLDLIEKIKTNDFGPSASKAEFNTPNPGLNYAGVGIDGSRGIAPPTASREYGLPVNQGGQYGNHYSGSRLRETASSMNIFRNSCGVTGHSSTNCPTIMNGPVQSVGRDYSDRMYSETSVARGSGECFKCHQTGHWARDCLNSGPLPLRH</sequence>
<dbReference type="GO" id="GO:0051321">
    <property type="term" value="P:meiotic cell cycle"/>
    <property type="evidence" value="ECO:0007669"/>
    <property type="project" value="TreeGrafter"/>
</dbReference>
<evidence type="ECO:0000313" key="13">
    <source>
        <dbReference type="EMBL" id="KAE8693179.1"/>
    </source>
</evidence>
<organism evidence="13 14">
    <name type="scientific">Hibiscus syriacus</name>
    <name type="common">Rose of Sharon</name>
    <dbReference type="NCBI Taxonomy" id="106335"/>
    <lineage>
        <taxon>Eukaryota</taxon>
        <taxon>Viridiplantae</taxon>
        <taxon>Streptophyta</taxon>
        <taxon>Embryophyta</taxon>
        <taxon>Tracheophyta</taxon>
        <taxon>Spermatophyta</taxon>
        <taxon>Magnoliopsida</taxon>
        <taxon>eudicotyledons</taxon>
        <taxon>Gunneridae</taxon>
        <taxon>Pentapetalae</taxon>
        <taxon>rosids</taxon>
        <taxon>malvids</taxon>
        <taxon>Malvales</taxon>
        <taxon>Malvaceae</taxon>
        <taxon>Malvoideae</taxon>
        <taxon>Hibiscus</taxon>
    </lineage>
</organism>
<comment type="caution">
    <text evidence="13">The sequence shown here is derived from an EMBL/GenBank/DDBJ whole genome shotgun (WGS) entry which is preliminary data.</text>
</comment>
<dbReference type="EMBL" id="VEPZ02001122">
    <property type="protein sequence ID" value="KAE8693179.1"/>
    <property type="molecule type" value="Genomic_DNA"/>
</dbReference>
<dbReference type="PROSITE" id="PS50158">
    <property type="entry name" value="ZF_CCHC"/>
    <property type="match status" value="1"/>
</dbReference>
<dbReference type="GO" id="GO:0000724">
    <property type="term" value="P:double-strand break repair via homologous recombination"/>
    <property type="evidence" value="ECO:0007669"/>
    <property type="project" value="TreeGrafter"/>
</dbReference>
<keyword evidence="8 10" id="KW-0539">Nucleus</keyword>
<dbReference type="CDD" id="cd04474">
    <property type="entry name" value="RPA1_DBD_A"/>
    <property type="match status" value="1"/>
</dbReference>
<dbReference type="InterPro" id="IPR047192">
    <property type="entry name" value="Euk_RPA1_DBD_C"/>
</dbReference>
<dbReference type="PANTHER" id="PTHR23273:SF4">
    <property type="entry name" value="REPLICATION PROTEIN A OB DOMAIN-CONTAINING PROTEIN"/>
    <property type="match status" value="1"/>
</dbReference>
<dbReference type="AlphaFoldDB" id="A0A6A2ZPC4"/>
<reference evidence="13" key="1">
    <citation type="submission" date="2019-09" db="EMBL/GenBank/DDBJ databases">
        <title>Draft genome information of white flower Hibiscus syriacus.</title>
        <authorList>
            <person name="Kim Y.-M."/>
        </authorList>
    </citation>
    <scope>NUCLEOTIDE SEQUENCE [LARGE SCALE GENOMIC DNA]</scope>
    <source>
        <strain evidence="13">YM2019G1</strain>
    </source>
</reference>
<dbReference type="CDD" id="cd04475">
    <property type="entry name" value="RPA1_DBD_B"/>
    <property type="match status" value="1"/>
</dbReference>
<comment type="function">
    <text evidence="10">Component of the replication protein A complex (RPA) required for DNA recombination, repair and replication. The activity of RPA is mediated by single-stranded DNA binding and protein interactions. Probably involved in repair of double-strand DNA breaks (DSBs) induced by genotoxic stresses.</text>
</comment>
<dbReference type="GO" id="GO:0005662">
    <property type="term" value="C:DNA replication factor A complex"/>
    <property type="evidence" value="ECO:0007669"/>
    <property type="project" value="TreeGrafter"/>
</dbReference>
<dbReference type="InterPro" id="IPR004365">
    <property type="entry name" value="NA-bd_OB_tRNA"/>
</dbReference>
<dbReference type="NCBIfam" id="TIGR00617">
    <property type="entry name" value="rpa1"/>
    <property type="match status" value="1"/>
</dbReference>
<gene>
    <name evidence="13" type="ORF">F3Y22_tig00110816pilonHSYRG00047</name>
</gene>
<keyword evidence="14" id="KW-1185">Reference proteome</keyword>
<dbReference type="CDD" id="cd04476">
    <property type="entry name" value="RPA1_DBD_C"/>
    <property type="match status" value="1"/>
</dbReference>
<dbReference type="Pfam" id="PF08646">
    <property type="entry name" value="Rep_fac-A_C"/>
    <property type="match status" value="1"/>
</dbReference>